<dbReference type="Gene3D" id="3.90.660.20">
    <property type="entry name" value="Protoporphyrinogen oxidase, mitochondrial, domain 2"/>
    <property type="match status" value="1"/>
</dbReference>
<reference evidence="1 2" key="1">
    <citation type="submission" date="2019-06" db="EMBL/GenBank/DDBJ databases">
        <title>Sequencing the genomes of 1000 actinobacteria strains.</title>
        <authorList>
            <person name="Klenk H.-P."/>
        </authorList>
    </citation>
    <scope>NUCLEOTIDE SEQUENCE [LARGE SCALE GENOMIC DNA]</scope>
    <source>
        <strain evidence="1 2">DSM 18031</strain>
    </source>
</reference>
<dbReference type="OrthoDB" id="3450553at2"/>
<organism evidence="1 2">
    <name type="scientific">Klugiella xanthotipulae</name>
    <dbReference type="NCBI Taxonomy" id="244735"/>
    <lineage>
        <taxon>Bacteria</taxon>
        <taxon>Bacillati</taxon>
        <taxon>Actinomycetota</taxon>
        <taxon>Actinomycetes</taxon>
        <taxon>Micrococcales</taxon>
        <taxon>Microbacteriaceae</taxon>
        <taxon>Klugiella</taxon>
    </lineage>
</organism>
<dbReference type="InterPro" id="IPR036188">
    <property type="entry name" value="FAD/NAD-bd_sf"/>
</dbReference>
<keyword evidence="2" id="KW-1185">Reference proteome</keyword>
<gene>
    <name evidence="1" type="ORF">FB466_1239</name>
</gene>
<dbReference type="Gene3D" id="1.10.3110.10">
    <property type="entry name" value="protoporphyrinogen ix oxidase, domain 3"/>
    <property type="match status" value="1"/>
</dbReference>
<comment type="caution">
    <text evidence="1">The sequence shown here is derived from an EMBL/GenBank/DDBJ whole genome shotgun (WGS) entry which is preliminary data.</text>
</comment>
<dbReference type="Gene3D" id="3.50.50.60">
    <property type="entry name" value="FAD/NAD(P)-binding domain"/>
    <property type="match status" value="1"/>
</dbReference>
<evidence type="ECO:0000313" key="2">
    <source>
        <dbReference type="Proteomes" id="UP000318331"/>
    </source>
</evidence>
<evidence type="ECO:0000313" key="1">
    <source>
        <dbReference type="EMBL" id="TQM66399.1"/>
    </source>
</evidence>
<evidence type="ECO:0008006" key="3">
    <source>
        <dbReference type="Google" id="ProtNLM"/>
    </source>
</evidence>
<dbReference type="Proteomes" id="UP000318331">
    <property type="component" value="Unassembled WGS sequence"/>
</dbReference>
<dbReference type="RefSeq" id="WP_141916644.1">
    <property type="nucleotide sequence ID" value="NZ_BAAAYS010000003.1"/>
</dbReference>
<name>A0A543I782_9MICO</name>
<proteinExistence type="predicted"/>
<accession>A0A543I782</accession>
<dbReference type="AlphaFoldDB" id="A0A543I782"/>
<sequence>MSPDAASPTRIDAAEVRECDVVVLGATLSGFVAAWELSSVGLNVVVVDVDSDPELDPAAPTAGPAAQAASRLARTLDLSLSASTDAENNLRECLEKLDLAGSLHAYPAVNPALARPGSTPVSLGYPNLLGIPASPLDRQVGNTVGAGASFRAYLDRLMPVLTIGKEQYLGGLVRRRVGGMLAERVVAPLVLDRFGVHLDDLEVAAALPGINEAITRTGSLTGAVLARHNEQVARETTYAVRGGFGELAHRLGERIGFFTTPVIAGIPVALDCDPTRVGPVWALRLADETTVAARAVVVASILNLDPIDEAGDSAENESLGSEELLFPGMVTGIAPAPTYSVFVIRCESAVLETLPPYTVATEHATNIRRVERVSLLWPESVTDPSPGYETLRIIRTPDIARVGTAELAGELGDLLGVDIPESALIILDAETLPLPRDPAIILEPGAREAATTADPRPGFLRVPIWPVEGTLSDTIGLTRRAVVPLRRSLVGLT</sequence>
<dbReference type="SUPFAM" id="SSF51905">
    <property type="entry name" value="FAD/NAD(P)-binding domain"/>
    <property type="match status" value="1"/>
</dbReference>
<protein>
    <recommendedName>
        <fullName evidence="3">Oxygen-dependent protoporphyrinogen oxidase</fullName>
    </recommendedName>
</protein>
<dbReference type="EMBL" id="VFPN01000001">
    <property type="protein sequence ID" value="TQM66399.1"/>
    <property type="molecule type" value="Genomic_DNA"/>
</dbReference>